<keyword evidence="1" id="KW-0812">Transmembrane</keyword>
<dbReference type="RefSeq" id="WP_092333840.1">
    <property type="nucleotide sequence ID" value="NZ_FNCP01000014.1"/>
</dbReference>
<evidence type="ECO:0000313" key="2">
    <source>
        <dbReference type="EMBL" id="SDH49294.1"/>
    </source>
</evidence>
<accession>A0A1G8CVH4</accession>
<dbReference type="EMBL" id="FNCP01000014">
    <property type="protein sequence ID" value="SDH49294.1"/>
    <property type="molecule type" value="Genomic_DNA"/>
</dbReference>
<keyword evidence="1" id="KW-0472">Membrane</keyword>
<dbReference type="NCBIfam" id="NF038403">
    <property type="entry name" value="perm_prefix_1"/>
    <property type="match status" value="1"/>
</dbReference>
<dbReference type="OrthoDB" id="9802195at2"/>
<dbReference type="AlphaFoldDB" id="A0A1G8CVH4"/>
<reference evidence="3" key="1">
    <citation type="submission" date="2016-10" db="EMBL/GenBank/DDBJ databases">
        <authorList>
            <person name="Varghese N."/>
            <person name="Submissions S."/>
        </authorList>
    </citation>
    <scope>NUCLEOTIDE SEQUENCE [LARGE SCALE GENOMIC DNA]</scope>
    <source>
        <strain evidence="3">DSM 8344</strain>
    </source>
</reference>
<dbReference type="InterPro" id="IPR047928">
    <property type="entry name" value="Perm_prefix_1"/>
</dbReference>
<sequence>MLSPKGDKYIENILSYVKFSFDRYAIKTELESHLLDKIEDYTKAGQGEDAEQLAITDMGDAEEIGLELNKQHHPLVGWLWMITRLAVVLLVIVDLFFVGLPIGMSLFDNNPLKDIAKANIVYNIAVNKTVQLDDRVINFRNVVYERNGNLNIIYDYYEARFWGARWSLGSIGIISDNLGNKYFAGSGGGGGGIRPICRRTVENFSNEADTVIIDYDQYNRKYRVEIPLKGGAKNE</sequence>
<feature type="transmembrane region" description="Helical" evidence="1">
    <location>
        <begin position="78"/>
        <end position="107"/>
    </location>
</feature>
<gene>
    <name evidence="2" type="ORF">SAMN05443529_11434</name>
</gene>
<proteinExistence type="predicted"/>
<evidence type="ECO:0000256" key="1">
    <source>
        <dbReference type="SAM" id="Phobius"/>
    </source>
</evidence>
<organism evidence="2 3">
    <name type="scientific">Desulfosporosinus hippei DSM 8344</name>
    <dbReference type="NCBI Taxonomy" id="1121419"/>
    <lineage>
        <taxon>Bacteria</taxon>
        <taxon>Bacillati</taxon>
        <taxon>Bacillota</taxon>
        <taxon>Clostridia</taxon>
        <taxon>Eubacteriales</taxon>
        <taxon>Desulfitobacteriaceae</taxon>
        <taxon>Desulfosporosinus</taxon>
    </lineage>
</organism>
<name>A0A1G8CVH4_9FIRM</name>
<keyword evidence="3" id="KW-1185">Reference proteome</keyword>
<keyword evidence="1" id="KW-1133">Transmembrane helix</keyword>
<dbReference type="STRING" id="1121419.SAMN05443529_11434"/>
<dbReference type="Proteomes" id="UP000198656">
    <property type="component" value="Unassembled WGS sequence"/>
</dbReference>
<protein>
    <submittedName>
        <fullName evidence="2">Uncharacterized protein</fullName>
    </submittedName>
</protein>
<evidence type="ECO:0000313" key="3">
    <source>
        <dbReference type="Proteomes" id="UP000198656"/>
    </source>
</evidence>